<protein>
    <submittedName>
        <fullName evidence="2">Uncharacterized protein</fullName>
    </submittedName>
</protein>
<proteinExistence type="predicted"/>
<keyword evidence="1" id="KW-0812">Transmembrane</keyword>
<evidence type="ECO:0000313" key="2">
    <source>
        <dbReference type="EMBL" id="SJZ94253.1"/>
    </source>
</evidence>
<dbReference type="RefSeq" id="WP_036792453.1">
    <property type="nucleotide sequence ID" value="NZ_AP024855.1"/>
</dbReference>
<gene>
    <name evidence="2" type="ORF">CZ814_00858</name>
</gene>
<sequence>MHDWWDRLTSWIAYTISAFGVIISSLSMEDLYFMSSIAVGVIALLLNVWHKRVMQRIAREKGIYLNEQV</sequence>
<feature type="transmembrane region" description="Helical" evidence="1">
    <location>
        <begin position="7"/>
        <end position="26"/>
    </location>
</feature>
<feature type="transmembrane region" description="Helical" evidence="1">
    <location>
        <begin position="32"/>
        <end position="49"/>
    </location>
</feature>
<dbReference type="OrthoDB" id="5820234at2"/>
<reference evidence="2 3" key="1">
    <citation type="submission" date="2017-02" db="EMBL/GenBank/DDBJ databases">
        <authorList>
            <person name="Peterson S.W."/>
        </authorList>
    </citation>
    <scope>NUCLEOTIDE SEQUENCE [LARGE SCALE GENOMIC DNA]</scope>
    <source>
        <strain evidence="2 3">CECT 9189</strain>
    </source>
</reference>
<keyword evidence="1" id="KW-0472">Membrane</keyword>
<dbReference type="GeneID" id="29946491"/>
<keyword evidence="1" id="KW-1133">Transmembrane helix</keyword>
<evidence type="ECO:0000313" key="3">
    <source>
        <dbReference type="Proteomes" id="UP000191116"/>
    </source>
</evidence>
<evidence type="ECO:0000256" key="1">
    <source>
        <dbReference type="SAM" id="Phobius"/>
    </source>
</evidence>
<dbReference type="EMBL" id="FUWP01000003">
    <property type="protein sequence ID" value="SJZ94253.1"/>
    <property type="molecule type" value="Genomic_DNA"/>
</dbReference>
<organism evidence="2 3">
    <name type="scientific">Photobacterium toruni</name>
    <dbReference type="NCBI Taxonomy" id="1935446"/>
    <lineage>
        <taxon>Bacteria</taxon>
        <taxon>Pseudomonadati</taxon>
        <taxon>Pseudomonadota</taxon>
        <taxon>Gammaproteobacteria</taxon>
        <taxon>Vibrionales</taxon>
        <taxon>Vibrionaceae</taxon>
        <taxon>Photobacterium</taxon>
    </lineage>
</organism>
<dbReference type="AlphaFoldDB" id="A0A1T4PRT1"/>
<name>A0A1T4PRT1_9GAMM</name>
<accession>A0A1T4PRT1</accession>
<dbReference type="Proteomes" id="UP000191116">
    <property type="component" value="Unassembled WGS sequence"/>
</dbReference>